<protein>
    <recommendedName>
        <fullName evidence="1">YjiS-like domain-containing protein</fullName>
    </recommendedName>
</protein>
<dbReference type="Pfam" id="PF06568">
    <property type="entry name" value="YjiS-like"/>
    <property type="match status" value="1"/>
</dbReference>
<dbReference type="Proteomes" id="UP001239909">
    <property type="component" value="Unassembled WGS sequence"/>
</dbReference>
<feature type="domain" description="YjiS-like" evidence="1">
    <location>
        <begin position="26"/>
        <end position="61"/>
    </location>
</feature>
<dbReference type="RefSeq" id="WP_285672147.1">
    <property type="nucleotide sequence ID" value="NZ_BSYI01000018.1"/>
</dbReference>
<dbReference type="InterPro" id="IPR009506">
    <property type="entry name" value="YjiS-like"/>
</dbReference>
<comment type="caution">
    <text evidence="2">The sequence shown here is derived from an EMBL/GenBank/DDBJ whole genome shotgun (WGS) entry which is preliminary data.</text>
</comment>
<keyword evidence="3" id="KW-1185">Reference proteome</keyword>
<organism evidence="2 3">
    <name type="scientific">Paralimibaculum aggregatum</name>
    <dbReference type="NCBI Taxonomy" id="3036245"/>
    <lineage>
        <taxon>Bacteria</taxon>
        <taxon>Pseudomonadati</taxon>
        <taxon>Pseudomonadota</taxon>
        <taxon>Alphaproteobacteria</taxon>
        <taxon>Rhodobacterales</taxon>
        <taxon>Paracoccaceae</taxon>
        <taxon>Paralimibaculum</taxon>
    </lineage>
</organism>
<evidence type="ECO:0000259" key="1">
    <source>
        <dbReference type="Pfam" id="PF06568"/>
    </source>
</evidence>
<accession>A0ABQ6LPR0</accession>
<gene>
    <name evidence="2" type="ORF">LNKW23_25660</name>
</gene>
<evidence type="ECO:0000313" key="2">
    <source>
        <dbReference type="EMBL" id="GMG83353.1"/>
    </source>
</evidence>
<sequence length="70" mass="8039">MTDNVANRLPFGAITAHTVVRFGSDLLERIAEWRRVRATASELRRLSPEQLKDIGLTSDEVDNFARRGRW</sequence>
<reference evidence="2 3" key="1">
    <citation type="submission" date="2023-04" db="EMBL/GenBank/DDBJ databases">
        <title>Marinoamorphus aggregata gen. nov., sp. Nov., isolate from tissue of brittle star Ophioplocus japonicus.</title>
        <authorList>
            <person name="Kawano K."/>
            <person name="Sawayama S."/>
            <person name="Nakagawa S."/>
        </authorList>
    </citation>
    <scope>NUCLEOTIDE SEQUENCE [LARGE SCALE GENOMIC DNA]</scope>
    <source>
        <strain evidence="2 3">NKW23</strain>
    </source>
</reference>
<dbReference type="EMBL" id="BSYI01000018">
    <property type="protein sequence ID" value="GMG83353.1"/>
    <property type="molecule type" value="Genomic_DNA"/>
</dbReference>
<proteinExistence type="predicted"/>
<name>A0ABQ6LPR0_9RHOB</name>
<evidence type="ECO:0000313" key="3">
    <source>
        <dbReference type="Proteomes" id="UP001239909"/>
    </source>
</evidence>